<keyword evidence="4" id="KW-1185">Reference proteome</keyword>
<dbReference type="GO" id="GO:0016705">
    <property type="term" value="F:oxidoreductase activity, acting on paired donors, with incorporation or reduction of molecular oxygen"/>
    <property type="evidence" value="ECO:0007669"/>
    <property type="project" value="InterPro"/>
</dbReference>
<dbReference type="Proteomes" id="UP000000366">
    <property type="component" value="Chromosome"/>
</dbReference>
<dbReference type="EMBL" id="CP000555">
    <property type="protein sequence ID" value="ABM95146.1"/>
    <property type="molecule type" value="Genomic_DNA"/>
</dbReference>
<evidence type="ECO:0000259" key="2">
    <source>
        <dbReference type="Pfam" id="PF00296"/>
    </source>
</evidence>
<organism evidence="3 4">
    <name type="scientific">Methylibium petroleiphilum (strain ATCC BAA-1232 / LMG 22953 / PM1)</name>
    <dbReference type="NCBI Taxonomy" id="420662"/>
    <lineage>
        <taxon>Bacteria</taxon>
        <taxon>Pseudomonadati</taxon>
        <taxon>Pseudomonadota</taxon>
        <taxon>Betaproteobacteria</taxon>
        <taxon>Burkholderiales</taxon>
        <taxon>Sphaerotilaceae</taxon>
        <taxon>Methylibium</taxon>
    </lineage>
</organism>
<dbReference type="AlphaFoldDB" id="A2SHV7"/>
<dbReference type="RefSeq" id="WP_011829783.1">
    <property type="nucleotide sequence ID" value="NC_008825.1"/>
</dbReference>
<dbReference type="PANTHER" id="PTHR30137:SF20">
    <property type="entry name" value="N-ACETYL-S-ALKYLCYSTEINE MONOOXYGENASE"/>
    <property type="match status" value="1"/>
</dbReference>
<dbReference type="InterPro" id="IPR019949">
    <property type="entry name" value="CmoO-like"/>
</dbReference>
<dbReference type="InterPro" id="IPR050766">
    <property type="entry name" value="Bact_Lucif_Oxidored"/>
</dbReference>
<feature type="domain" description="Luciferase-like" evidence="2">
    <location>
        <begin position="9"/>
        <end position="305"/>
    </location>
</feature>
<evidence type="ECO:0000313" key="4">
    <source>
        <dbReference type="Proteomes" id="UP000000366"/>
    </source>
</evidence>
<dbReference type="eggNOG" id="COG2141">
    <property type="taxonomic scope" value="Bacteria"/>
</dbReference>
<dbReference type="STRING" id="420662.Mpe_A2190"/>
<dbReference type="InterPro" id="IPR036661">
    <property type="entry name" value="Luciferase-like_sf"/>
</dbReference>
<dbReference type="PANTHER" id="PTHR30137">
    <property type="entry name" value="LUCIFERASE-LIKE MONOOXYGENASE"/>
    <property type="match status" value="1"/>
</dbReference>
<dbReference type="Gene3D" id="3.20.20.30">
    <property type="entry name" value="Luciferase-like domain"/>
    <property type="match status" value="1"/>
</dbReference>
<dbReference type="InterPro" id="IPR011251">
    <property type="entry name" value="Luciferase-like_dom"/>
</dbReference>
<sequence>MQLSVLDQSIALAGVGEDAAIRDTVDLAVHCETLGYRRFWLSEHHNLPTIVGTAPEVLMAAVAARTRRIRIGSAGVMLPHYAALKVAEQFRVLDALAPGRIDLGVGRAPGGDMRTALALNPQAHGAADQFPEQIRDLQAWTAGRQHRGIVAHPRPPADARDFERAPALWVLGSSDYGARLAAHFGLPYAFAYFFMDGQGVEQALSLYRALYQPSERHPTPQATICVWALAADSEAEARHHALSRDRWRIDRARGRLGPLLSPDAVAERGFSAEEGPALEAQHRKAFVGSAPQVAAQLRELATALGLDELVVNTWAHDPAVRRRSYALLAREFGLAPDLATTPPENAA</sequence>
<dbReference type="CDD" id="cd00347">
    <property type="entry name" value="Flavin_utilizing_monoxygenases"/>
    <property type="match status" value="1"/>
</dbReference>
<dbReference type="GO" id="GO:0004497">
    <property type="term" value="F:monooxygenase activity"/>
    <property type="evidence" value="ECO:0007669"/>
    <property type="project" value="UniProtKB-KW"/>
</dbReference>
<dbReference type="HOGENOM" id="CLU_027853_9_0_4"/>
<reference evidence="3 4" key="1">
    <citation type="journal article" date="2007" name="J. Bacteriol.">
        <title>Whole-genome analysis of the methyl tert-butyl ether-degrading beta-proteobacterium Methylibium petroleiphilum PM1.</title>
        <authorList>
            <person name="Kane S.R."/>
            <person name="Chakicherla A.Y."/>
            <person name="Chain P.S.G."/>
            <person name="Schmidt R."/>
            <person name="Shin M.W."/>
            <person name="Legler T.C."/>
            <person name="Scow K.M."/>
            <person name="Larimer F.W."/>
            <person name="Lucas S.M."/>
            <person name="Richardson P.M."/>
            <person name="Hristova K.R."/>
        </authorList>
    </citation>
    <scope>NUCLEOTIDE SEQUENCE [LARGE SCALE GENOMIC DNA]</scope>
    <source>
        <strain evidence="4">ATCC BAA-1232 / LMG 22953 / PM1</strain>
    </source>
</reference>
<dbReference type="GO" id="GO:0005829">
    <property type="term" value="C:cytosol"/>
    <property type="evidence" value="ECO:0007669"/>
    <property type="project" value="TreeGrafter"/>
</dbReference>
<evidence type="ECO:0000313" key="3">
    <source>
        <dbReference type="EMBL" id="ABM95146.1"/>
    </source>
</evidence>
<dbReference type="NCBIfam" id="TIGR03558">
    <property type="entry name" value="oxido_grp_1"/>
    <property type="match status" value="1"/>
</dbReference>
<accession>A2SHV7</accession>
<name>A2SHV7_METPP</name>
<gene>
    <name evidence="3" type="ordered locus">Mpe_A2190</name>
</gene>
<keyword evidence="3" id="KW-0503">Monooxygenase</keyword>
<dbReference type="SUPFAM" id="SSF51679">
    <property type="entry name" value="Bacterial luciferase-like"/>
    <property type="match status" value="1"/>
</dbReference>
<protein>
    <submittedName>
        <fullName evidence="3">Luciferase-like monooxygenase</fullName>
    </submittedName>
</protein>
<keyword evidence="3" id="KW-0560">Oxidoreductase</keyword>
<dbReference type="KEGG" id="mpt:Mpe_A2190"/>
<comment type="similarity">
    <text evidence="1">To bacterial alkanal monooxygenase alpha and beta chains.</text>
</comment>
<proteinExistence type="predicted"/>
<evidence type="ECO:0000256" key="1">
    <source>
        <dbReference type="ARBA" id="ARBA00007789"/>
    </source>
</evidence>
<dbReference type="Pfam" id="PF00296">
    <property type="entry name" value="Bac_luciferase"/>
    <property type="match status" value="1"/>
</dbReference>